<dbReference type="RefSeq" id="WP_019393131.1">
    <property type="nucleotide sequence ID" value="NZ_ALIM01000023.1"/>
</dbReference>
<evidence type="ECO:0000313" key="2">
    <source>
        <dbReference type="Proteomes" id="UP000036202"/>
    </source>
</evidence>
<sequence length="63" mass="7338">MKERINFSLIQQALERSYNELNGTGEMSEITATEFANAREDLLAAQNYEMLVGKRYSYYISHK</sequence>
<dbReference type="PATRIC" id="fig|135735.6.peg.1170"/>
<proteinExistence type="predicted"/>
<accession>A0A1X7F4R7</accession>
<dbReference type="KEGG" id="beo:BEH_05885"/>
<reference evidence="1 2" key="1">
    <citation type="journal article" date="2015" name="PLoS ONE">
        <title>Genome Sequence of Bacillus endophyticus and Analysis of Its Companion Mechanism in the Ketogulonigenium vulgare-Bacillus Strain Consortium.</title>
        <authorList>
            <person name="Jia N."/>
            <person name="Du J."/>
            <person name="Ding M.Z."/>
            <person name="Gao F."/>
            <person name="Yuan Y.J."/>
        </authorList>
    </citation>
    <scope>NUCLEOTIDE SEQUENCE [LARGE SCALE GENOMIC DNA]</scope>
    <source>
        <strain evidence="1 2">Hbe603</strain>
    </source>
</reference>
<reference evidence="2" key="2">
    <citation type="submission" date="2015-06" db="EMBL/GenBank/DDBJ databases">
        <title>Genome Sequence of Bacillus endophyticus and Analysis of its Companion Mechanism in the Ketogulonigenium vulgare-Bacillus strain Consortium.</title>
        <authorList>
            <person name="Jia N."/>
            <person name="Du J."/>
            <person name="Ding M.-Z."/>
            <person name="Gao F."/>
            <person name="Yuan Y.-J."/>
        </authorList>
    </citation>
    <scope>NUCLEOTIDE SEQUENCE [LARGE SCALE GENOMIC DNA]</scope>
    <source>
        <strain evidence="2">Hbe603</strain>
    </source>
</reference>
<keyword evidence="2" id="KW-1185">Reference proteome</keyword>
<organism evidence="1 2">
    <name type="scientific">Priestia filamentosa</name>
    <dbReference type="NCBI Taxonomy" id="1402861"/>
    <lineage>
        <taxon>Bacteria</taxon>
        <taxon>Bacillati</taxon>
        <taxon>Bacillota</taxon>
        <taxon>Bacilli</taxon>
        <taxon>Bacillales</taxon>
        <taxon>Bacillaceae</taxon>
        <taxon>Priestia</taxon>
    </lineage>
</organism>
<dbReference type="EMBL" id="CP011974">
    <property type="protein sequence ID" value="AKO91675.1"/>
    <property type="molecule type" value="Genomic_DNA"/>
</dbReference>
<dbReference type="AlphaFoldDB" id="A0A0H4KDJ8"/>
<protein>
    <submittedName>
        <fullName evidence="1">Uncharacterized protein</fullName>
    </submittedName>
</protein>
<dbReference type="GeneID" id="93702416"/>
<name>A0A0H4KDJ8_9BACI</name>
<dbReference type="Pfam" id="PF13060">
    <property type="entry name" value="DUF3921"/>
    <property type="match status" value="1"/>
</dbReference>
<accession>A0A0H4KDJ8</accession>
<evidence type="ECO:0000313" key="1">
    <source>
        <dbReference type="EMBL" id="AKO91675.1"/>
    </source>
</evidence>
<dbReference type="Proteomes" id="UP000036202">
    <property type="component" value="Chromosome"/>
</dbReference>
<dbReference type="InterPro" id="IPR025036">
    <property type="entry name" value="DUF3921"/>
</dbReference>
<gene>
    <name evidence="1" type="ORF">BEH_05885</name>
</gene>